<dbReference type="Pfam" id="PF13335">
    <property type="entry name" value="Mg_chelatase_C"/>
    <property type="match status" value="1"/>
</dbReference>
<dbReference type="SUPFAM" id="SSF52540">
    <property type="entry name" value="P-loop containing nucleoside triphosphate hydrolases"/>
    <property type="match status" value="1"/>
</dbReference>
<dbReference type="InterPro" id="IPR004482">
    <property type="entry name" value="Mg_chelat-rel"/>
</dbReference>
<dbReference type="NCBIfam" id="TIGR00368">
    <property type="entry name" value="YifB family Mg chelatase-like AAA ATPase"/>
    <property type="match status" value="1"/>
</dbReference>
<dbReference type="SUPFAM" id="SSF54211">
    <property type="entry name" value="Ribosomal protein S5 domain 2-like"/>
    <property type="match status" value="1"/>
</dbReference>
<dbReference type="InterPro" id="IPR014721">
    <property type="entry name" value="Ribsml_uS5_D2-typ_fold_subgr"/>
</dbReference>
<dbReference type="RefSeq" id="WP_077708448.1">
    <property type="nucleotide sequence ID" value="NZ_CACRUG010000011.1"/>
</dbReference>
<dbReference type="AlphaFoldDB" id="A0A6N3DIS2"/>
<gene>
    <name evidence="3" type="primary">comM</name>
    <name evidence="3" type="ORF">VPLFYP99_00435</name>
</gene>
<dbReference type="Pfam" id="PF13541">
    <property type="entry name" value="ChlI"/>
    <property type="match status" value="1"/>
</dbReference>
<dbReference type="EMBL" id="CACRUG010000011">
    <property type="protein sequence ID" value="VYU25657.1"/>
    <property type="molecule type" value="Genomic_DNA"/>
</dbReference>
<dbReference type="GO" id="GO:0005524">
    <property type="term" value="F:ATP binding"/>
    <property type="evidence" value="ECO:0007669"/>
    <property type="project" value="InterPro"/>
</dbReference>
<dbReference type="InterPro" id="IPR045006">
    <property type="entry name" value="CHLI-like"/>
</dbReference>
<dbReference type="PANTHER" id="PTHR32039:SF7">
    <property type="entry name" value="COMPETENCE PROTEIN COMM"/>
    <property type="match status" value="1"/>
</dbReference>
<dbReference type="Gene3D" id="3.30.230.10">
    <property type="match status" value="1"/>
</dbReference>
<name>A0A6N3DIS2_VEIPA</name>
<accession>A0A6N3DIS2</accession>
<dbReference type="InterPro" id="IPR027417">
    <property type="entry name" value="P-loop_NTPase"/>
</dbReference>
<dbReference type="InterPro" id="IPR020568">
    <property type="entry name" value="Ribosomal_Su5_D2-typ_SF"/>
</dbReference>
<evidence type="ECO:0000313" key="3">
    <source>
        <dbReference type="EMBL" id="VYU25657.1"/>
    </source>
</evidence>
<comment type="similarity">
    <text evidence="1">Belongs to the Mg-chelatase subunits D/I family. ComM subfamily.</text>
</comment>
<protein>
    <submittedName>
        <fullName evidence="3">Competence protein ComM</fullName>
    </submittedName>
</protein>
<organism evidence="3">
    <name type="scientific">Veillonella parvula</name>
    <name type="common">Staphylococcus parvulus</name>
    <dbReference type="NCBI Taxonomy" id="29466"/>
    <lineage>
        <taxon>Bacteria</taxon>
        <taxon>Bacillati</taxon>
        <taxon>Bacillota</taxon>
        <taxon>Negativicutes</taxon>
        <taxon>Veillonellales</taxon>
        <taxon>Veillonellaceae</taxon>
        <taxon>Veillonella</taxon>
    </lineage>
</organism>
<dbReference type="InterPro" id="IPR025158">
    <property type="entry name" value="Mg_chelat-rel_C"/>
</dbReference>
<reference evidence="3" key="1">
    <citation type="submission" date="2019-11" db="EMBL/GenBank/DDBJ databases">
        <authorList>
            <person name="Feng L."/>
        </authorList>
    </citation>
    <scope>NUCLEOTIDE SEQUENCE</scope>
    <source>
        <strain evidence="3">VparvulaLFYP99</strain>
    </source>
</reference>
<evidence type="ECO:0000256" key="1">
    <source>
        <dbReference type="ARBA" id="ARBA00006354"/>
    </source>
</evidence>
<dbReference type="Pfam" id="PF01078">
    <property type="entry name" value="Mg_chelatase"/>
    <property type="match status" value="1"/>
</dbReference>
<dbReference type="InterPro" id="IPR000523">
    <property type="entry name" value="Mg_chelatse_chII-like_cat_dom"/>
</dbReference>
<dbReference type="Gene3D" id="3.40.50.300">
    <property type="entry name" value="P-loop containing nucleotide triphosphate hydrolases"/>
    <property type="match status" value="1"/>
</dbReference>
<feature type="domain" description="AAA+ ATPase" evidence="2">
    <location>
        <begin position="276"/>
        <end position="458"/>
    </location>
</feature>
<evidence type="ECO:0000259" key="2">
    <source>
        <dbReference type="SMART" id="SM00382"/>
    </source>
</evidence>
<proteinExistence type="inferred from homology"/>
<dbReference type="InterPro" id="IPR003593">
    <property type="entry name" value="AAA+_ATPase"/>
</dbReference>
<dbReference type="SMART" id="SM00382">
    <property type="entry name" value="AAA"/>
    <property type="match status" value="1"/>
</dbReference>
<sequence length="568" mass="62198">MYAKLNGATLHGIDGCIITVEVDISQGLPVFDIVGLPNQSVKEARERVRAAIKNSGYEFPMRRIVVNLAPATIRKSSAGLDLAIALGVLLASGQINGRKAKISALFDKSLFMGELALDGSLLPTFGTLAMSLAGLDANYSKIYTSIENSKVLQSIPNLTIYGGSSLQEIITILEEQIKPKVVDKNKQISIKKGKVDKHNANKSILGPLESMPLTGSNENLDTISKPQVTMISNNCVDTSVTDESITIKTNQPYTVDFGDVQGQELGKRAMLISAAGHHHCIMIGPPGGGKTMMAERLPTILPPMTWNEIVEVSRIQDVIGLLGDNGLVKSRPFRHPHHTATLASMVGGGIQGRPGEVTLAHGGVLFMDEAPEFQRQVIDALRQPLESRTITINRSQGNYIYPANFICILAANPCPCGYYHDPYKECVCTETMVKNYQQRLSGPIMDRIDLHIPVERPTLEQLLDTSSSNMTSESMRQQVIMATAMQQKRYEGFDFNSNGAVPHKAISELCNITDKAWSVLGNIFDHFHLSGRAFDRILKVARTIADLEENPKVEPHHISEAMLFRTGK</sequence>
<dbReference type="PANTHER" id="PTHR32039">
    <property type="entry name" value="MAGNESIUM-CHELATASE SUBUNIT CHLI"/>
    <property type="match status" value="1"/>
</dbReference>